<dbReference type="Gene3D" id="3.40.50.150">
    <property type="entry name" value="Vaccinia Virus protein VP39"/>
    <property type="match status" value="1"/>
</dbReference>
<proteinExistence type="predicted"/>
<dbReference type="Proteomes" id="UP001234495">
    <property type="component" value="Unassembled WGS sequence"/>
</dbReference>
<sequence length="244" mass="28089">MAQEIAHDLNMKYVKRNKQSVQELKHNYQDDLFVVGKNRIEYHLLFQESPLFFHPNSAMFRVKRLMKGDEDPFCSACNLKKGTTLLDCTLGLGSDSIVASFFTGSQGVIKGIEANEVLAYIVRKGLKQWETGVLELDYAMKRIEVVHNDHFTFLQMCSDNTYDVVYFDPMFEEAIESSEGLNPLRGVASYNPLSIEIISEAKRVAKKRVVLKDHWKSERFEQLGFEVFKRKSAKFHYGVIEISN</sequence>
<dbReference type="SUPFAM" id="SSF53335">
    <property type="entry name" value="S-adenosyl-L-methionine-dependent methyltransferases"/>
    <property type="match status" value="1"/>
</dbReference>
<evidence type="ECO:0000313" key="1">
    <source>
        <dbReference type="EMBL" id="MDQ0228847.1"/>
    </source>
</evidence>
<organism evidence="1 2">
    <name type="scientific">Metabacillus malikii</name>
    <dbReference type="NCBI Taxonomy" id="1504265"/>
    <lineage>
        <taxon>Bacteria</taxon>
        <taxon>Bacillati</taxon>
        <taxon>Bacillota</taxon>
        <taxon>Bacilli</taxon>
        <taxon>Bacillales</taxon>
        <taxon>Bacillaceae</taxon>
        <taxon>Metabacillus</taxon>
    </lineage>
</organism>
<accession>A0ABT9ZAH5</accession>
<dbReference type="Pfam" id="PF04445">
    <property type="entry name" value="SAM_MT"/>
    <property type="match status" value="1"/>
</dbReference>
<name>A0ABT9ZAH5_9BACI</name>
<keyword evidence="2" id="KW-1185">Reference proteome</keyword>
<dbReference type="InterPro" id="IPR029063">
    <property type="entry name" value="SAM-dependent_MTases_sf"/>
</dbReference>
<evidence type="ECO:0008006" key="3">
    <source>
        <dbReference type="Google" id="ProtNLM"/>
    </source>
</evidence>
<dbReference type="PANTHER" id="PTHR36112">
    <property type="entry name" value="RIBOSOMAL RNA SMALL SUBUNIT METHYLTRANSFERASE J"/>
    <property type="match status" value="1"/>
</dbReference>
<dbReference type="EMBL" id="JAUSUD010000001">
    <property type="protein sequence ID" value="MDQ0228847.1"/>
    <property type="molecule type" value="Genomic_DNA"/>
</dbReference>
<reference evidence="1 2" key="1">
    <citation type="submission" date="2023-07" db="EMBL/GenBank/DDBJ databases">
        <title>Genomic Encyclopedia of Type Strains, Phase IV (KMG-IV): sequencing the most valuable type-strain genomes for metagenomic binning, comparative biology and taxonomic classification.</title>
        <authorList>
            <person name="Goeker M."/>
        </authorList>
    </citation>
    <scope>NUCLEOTIDE SEQUENCE [LARGE SCALE GENOMIC DNA]</scope>
    <source>
        <strain evidence="1 2">DSM 29005</strain>
    </source>
</reference>
<protein>
    <recommendedName>
        <fullName evidence="3">SAM-dependent methyltransferase</fullName>
    </recommendedName>
</protein>
<comment type="caution">
    <text evidence="1">The sequence shown here is derived from an EMBL/GenBank/DDBJ whole genome shotgun (WGS) entry which is preliminary data.</text>
</comment>
<evidence type="ECO:0000313" key="2">
    <source>
        <dbReference type="Proteomes" id="UP001234495"/>
    </source>
</evidence>
<dbReference type="PANTHER" id="PTHR36112:SF1">
    <property type="entry name" value="RIBOSOMAL RNA SMALL SUBUNIT METHYLTRANSFERASE J"/>
    <property type="match status" value="1"/>
</dbReference>
<dbReference type="InterPro" id="IPR007536">
    <property type="entry name" value="16SrRNA_methylTrfase_J"/>
</dbReference>
<gene>
    <name evidence="1" type="ORF">J2S19_000097</name>
</gene>